<comment type="caution">
    <text evidence="9">The sequence shown here is derived from an EMBL/GenBank/DDBJ whole genome shotgun (WGS) entry which is preliminary data.</text>
</comment>
<dbReference type="Gene3D" id="3.40.50.720">
    <property type="entry name" value="NAD(P)-binding Rossmann-like Domain"/>
    <property type="match status" value="1"/>
</dbReference>
<dbReference type="EMBL" id="LANI01000003">
    <property type="protein sequence ID" value="KKJ77856.1"/>
    <property type="molecule type" value="Genomic_DNA"/>
</dbReference>
<evidence type="ECO:0000313" key="9">
    <source>
        <dbReference type="EMBL" id="KKJ77856.1"/>
    </source>
</evidence>
<comment type="cofactor">
    <cofactor evidence="2 7">
        <name>NAD(+)</name>
        <dbReference type="ChEBI" id="CHEBI:57540"/>
    </cofactor>
</comment>
<comment type="similarity">
    <text evidence="3 7">Belongs to the NAD(P)-dependent epimerase/dehydratase family. dTDP-glucose dehydratase subfamily.</text>
</comment>
<evidence type="ECO:0000256" key="3">
    <source>
        <dbReference type="ARBA" id="ARBA00008178"/>
    </source>
</evidence>
<dbReference type="Proteomes" id="UP000034491">
    <property type="component" value="Unassembled WGS sequence"/>
</dbReference>
<dbReference type="CDD" id="cd05246">
    <property type="entry name" value="dTDP_GD_SDR_e"/>
    <property type="match status" value="1"/>
</dbReference>
<proteinExistence type="inferred from homology"/>
<dbReference type="GO" id="GO:0008460">
    <property type="term" value="F:dTDP-glucose 4,6-dehydratase activity"/>
    <property type="evidence" value="ECO:0007669"/>
    <property type="project" value="UniProtKB-EC"/>
</dbReference>
<dbReference type="InterPro" id="IPR005888">
    <property type="entry name" value="dTDP_Gluc_deHydtase"/>
</dbReference>
<feature type="domain" description="NAD(P)-binding" evidence="8">
    <location>
        <begin position="13"/>
        <end position="324"/>
    </location>
</feature>
<evidence type="ECO:0000256" key="4">
    <source>
        <dbReference type="ARBA" id="ARBA00011990"/>
    </source>
</evidence>
<name>A0A0M2R880_9PROT</name>
<dbReference type="InterPro" id="IPR016040">
    <property type="entry name" value="NAD(P)-bd_dom"/>
</dbReference>
<evidence type="ECO:0000256" key="2">
    <source>
        <dbReference type="ARBA" id="ARBA00001911"/>
    </source>
</evidence>
<evidence type="ECO:0000313" key="10">
    <source>
        <dbReference type="Proteomes" id="UP000034491"/>
    </source>
</evidence>
<dbReference type="NCBIfam" id="TIGR01181">
    <property type="entry name" value="dTDP_gluc_dehyt"/>
    <property type="match status" value="1"/>
</dbReference>
<accession>A0A0M2R880</accession>
<reference evidence="9 10" key="1">
    <citation type="submission" date="2015-03" db="EMBL/GenBank/DDBJ databases">
        <title>Genome sequence of Kiloniella sp. P1-1, isolated from the gut microflora of Pacific white shrimp, Penaeus vannamei.</title>
        <authorList>
            <person name="Shao Z."/>
            <person name="Wang L."/>
            <person name="Li X."/>
        </authorList>
    </citation>
    <scope>NUCLEOTIDE SEQUENCE [LARGE SCALE GENOMIC DNA]</scope>
    <source>
        <strain evidence="9 10">P1-1</strain>
    </source>
</reference>
<dbReference type="Pfam" id="PF16363">
    <property type="entry name" value="GDP_Man_Dehyd"/>
    <property type="match status" value="1"/>
</dbReference>
<dbReference type="EC" id="4.2.1.46" evidence="4 7"/>
<dbReference type="OrthoDB" id="9801785at2"/>
<dbReference type="STRING" id="1549748.WH95_05370"/>
<dbReference type="AlphaFoldDB" id="A0A0M2R880"/>
<comment type="catalytic activity">
    <reaction evidence="1 7">
        <text>dTDP-alpha-D-glucose = dTDP-4-dehydro-6-deoxy-alpha-D-glucose + H2O</text>
        <dbReference type="Rhea" id="RHEA:17221"/>
        <dbReference type="ChEBI" id="CHEBI:15377"/>
        <dbReference type="ChEBI" id="CHEBI:57477"/>
        <dbReference type="ChEBI" id="CHEBI:57649"/>
        <dbReference type="EC" id="4.2.1.46"/>
    </reaction>
</comment>
<gene>
    <name evidence="9" type="ORF">WH95_05370</name>
</gene>
<dbReference type="Gene3D" id="3.90.25.10">
    <property type="entry name" value="UDP-galactose 4-epimerase, domain 1"/>
    <property type="match status" value="1"/>
</dbReference>
<evidence type="ECO:0000256" key="6">
    <source>
        <dbReference type="ARBA" id="ARBA00023239"/>
    </source>
</evidence>
<evidence type="ECO:0000259" key="8">
    <source>
        <dbReference type="Pfam" id="PF16363"/>
    </source>
</evidence>
<dbReference type="GO" id="GO:0009225">
    <property type="term" value="P:nucleotide-sugar metabolic process"/>
    <property type="evidence" value="ECO:0007669"/>
    <property type="project" value="InterPro"/>
</dbReference>
<dbReference type="PANTHER" id="PTHR43000">
    <property type="entry name" value="DTDP-D-GLUCOSE 4,6-DEHYDRATASE-RELATED"/>
    <property type="match status" value="1"/>
</dbReference>
<evidence type="ECO:0000256" key="7">
    <source>
        <dbReference type="RuleBase" id="RU004473"/>
    </source>
</evidence>
<dbReference type="RefSeq" id="WP_046503999.1">
    <property type="nucleotide sequence ID" value="NZ_LANI01000003.1"/>
</dbReference>
<dbReference type="SUPFAM" id="SSF51735">
    <property type="entry name" value="NAD(P)-binding Rossmann-fold domains"/>
    <property type="match status" value="1"/>
</dbReference>
<organism evidence="9 10">
    <name type="scientific">Kiloniella litopenaei</name>
    <dbReference type="NCBI Taxonomy" id="1549748"/>
    <lineage>
        <taxon>Bacteria</taxon>
        <taxon>Pseudomonadati</taxon>
        <taxon>Pseudomonadota</taxon>
        <taxon>Alphaproteobacteria</taxon>
        <taxon>Rhodospirillales</taxon>
        <taxon>Kiloniellaceae</taxon>
        <taxon>Kiloniella</taxon>
    </lineage>
</organism>
<protein>
    <recommendedName>
        <fullName evidence="4 7">dTDP-glucose 4,6-dehydratase</fullName>
        <ecNumber evidence="4 7">4.2.1.46</ecNumber>
    </recommendedName>
</protein>
<keyword evidence="6 7" id="KW-0456">Lyase</keyword>
<evidence type="ECO:0000256" key="1">
    <source>
        <dbReference type="ARBA" id="ARBA00001539"/>
    </source>
</evidence>
<keyword evidence="10" id="KW-1185">Reference proteome</keyword>
<sequence>MSAEHFWKDKRVLVTGGAGFIGAEIVRQLSQLKVCRISVLDKLTYAADLDRLHGFEDCFSLSKMALEDKLGVRKAFKDAQPDIVIHAAAESHVDRSIDGPEDFIGSNIVGTFNLLQNALEFWNEKGNPEQFKLLHISTDEVYGALGETGFFDETSPYDPRSPYSASKAASDHLVKAWWHTYKLPVITTNCGNNYGPWQFPEKLIPLMVANAIDGKPLPLYGDGQQVREWIHVTDHVSALLLAIEKGSTGETYLIGSGEEKTNRSVVEGICDRLHQKHPDKKTFSDLIAYVQDRPGHDQRYALDASKFRSKTGWSPKNTFEQGLIDTVDWYVENQLWWRQIQAEKYHQERLGIF</sequence>
<evidence type="ECO:0000256" key="5">
    <source>
        <dbReference type="ARBA" id="ARBA00023027"/>
    </source>
</evidence>
<dbReference type="PATRIC" id="fig|1549748.8.peg.2562"/>
<keyword evidence="5" id="KW-0520">NAD</keyword>
<dbReference type="InterPro" id="IPR036291">
    <property type="entry name" value="NAD(P)-bd_dom_sf"/>
</dbReference>